<dbReference type="Gene3D" id="2.40.160.10">
    <property type="entry name" value="Porin"/>
    <property type="match status" value="1"/>
</dbReference>
<dbReference type="InterPro" id="IPR023614">
    <property type="entry name" value="Porin_dom_sf"/>
</dbReference>
<evidence type="ECO:0000256" key="1">
    <source>
        <dbReference type="SAM" id="SignalP"/>
    </source>
</evidence>
<keyword evidence="3" id="KW-1185">Reference proteome</keyword>
<dbReference type="InterPro" id="IPR010870">
    <property type="entry name" value="Porin_O/P"/>
</dbReference>
<dbReference type="EMBL" id="JAEUGD010000067">
    <property type="protein sequence ID" value="MBL6449682.1"/>
    <property type="molecule type" value="Genomic_DNA"/>
</dbReference>
<comment type="caution">
    <text evidence="2">The sequence shown here is derived from an EMBL/GenBank/DDBJ whole genome shotgun (WGS) entry which is preliminary data.</text>
</comment>
<evidence type="ECO:0000313" key="3">
    <source>
        <dbReference type="Proteomes" id="UP000614216"/>
    </source>
</evidence>
<proteinExistence type="predicted"/>
<sequence length="383" mass="43564">MNKLKYVLLALFIFPLLSYAQDTTSNSFGKGIKIAAKDSSFYMKFSTRFQTLYDGNLNLETDEWTDKMLIRRARLKFEGFAYDPRLEYKVELAISNRDNGKINAESNLAANIVLDAVLKYQFAPGWEVWFGQTKLPGNRERVISSQKLQFVDRSQVNSKYNIDRGQGIQIHHEHNVGNAVLREIGSISMGEGRNLTIDNIGGYEYTGRVEYLPFGKFASSGDYFGSDLKRESTPKLSIGVTYDQNNNAPRERGFAGDFLSEHHDLKTYFVDAMFKYQGFSGMFEYANKRTDGSPVTSEGAFYTGTGVNFQMGYLFQNNFEIAGRYTDITPEKVTGYEGITELTLGVSKYFVGHSLKIQSDLSHVDNEFSDNELRYRFQVELAF</sequence>
<evidence type="ECO:0000313" key="2">
    <source>
        <dbReference type="EMBL" id="MBL6449682.1"/>
    </source>
</evidence>
<gene>
    <name evidence="2" type="ORF">JMN32_25455</name>
</gene>
<dbReference type="AlphaFoldDB" id="A0A937G2W5"/>
<accession>A0A937G2W5</accession>
<dbReference type="Proteomes" id="UP000614216">
    <property type="component" value="Unassembled WGS sequence"/>
</dbReference>
<name>A0A937G2W5_9BACT</name>
<protein>
    <submittedName>
        <fullName evidence="2">FmdC</fullName>
    </submittedName>
</protein>
<feature type="chain" id="PRO_5036737343" evidence="1">
    <location>
        <begin position="21"/>
        <end position="383"/>
    </location>
</feature>
<reference evidence="2" key="1">
    <citation type="submission" date="2021-01" db="EMBL/GenBank/DDBJ databases">
        <title>Fulvivirga kasyanovii gen. nov., sp nov., a novel member of the phylum Bacteroidetes isolated from seawater in a mussel farm.</title>
        <authorList>
            <person name="Zhao L.-H."/>
            <person name="Wang Z.-J."/>
        </authorList>
    </citation>
    <scope>NUCLEOTIDE SEQUENCE</scope>
    <source>
        <strain evidence="2">29W222</strain>
    </source>
</reference>
<dbReference type="SUPFAM" id="SSF56935">
    <property type="entry name" value="Porins"/>
    <property type="match status" value="1"/>
</dbReference>
<dbReference type="RefSeq" id="WP_202859228.1">
    <property type="nucleotide sequence ID" value="NZ_JAEUGD010000067.1"/>
</dbReference>
<dbReference type="Pfam" id="PF07396">
    <property type="entry name" value="Porin_O_P"/>
    <property type="match status" value="1"/>
</dbReference>
<feature type="signal peptide" evidence="1">
    <location>
        <begin position="1"/>
        <end position="20"/>
    </location>
</feature>
<organism evidence="2 3">
    <name type="scientific">Fulvivirga marina</name>
    <dbReference type="NCBI Taxonomy" id="2494733"/>
    <lineage>
        <taxon>Bacteria</taxon>
        <taxon>Pseudomonadati</taxon>
        <taxon>Bacteroidota</taxon>
        <taxon>Cytophagia</taxon>
        <taxon>Cytophagales</taxon>
        <taxon>Fulvivirgaceae</taxon>
        <taxon>Fulvivirga</taxon>
    </lineage>
</organism>
<keyword evidence="1" id="KW-0732">Signal</keyword>